<feature type="domain" description="Plastocyanin-like" evidence="7">
    <location>
        <begin position="486"/>
        <end position="602"/>
    </location>
</feature>
<gene>
    <name evidence="9" type="ORF">PV328_008241</name>
</gene>
<dbReference type="CDD" id="cd13858">
    <property type="entry name" value="CuRO_1_tcLCC2_insect_like"/>
    <property type="match status" value="1"/>
</dbReference>
<dbReference type="SUPFAM" id="SSF49503">
    <property type="entry name" value="Cupredoxins"/>
    <property type="match status" value="3"/>
</dbReference>
<dbReference type="InterPro" id="IPR001117">
    <property type="entry name" value="Cu-oxidase_2nd"/>
</dbReference>
<evidence type="ECO:0000256" key="2">
    <source>
        <dbReference type="ARBA" id="ARBA00022723"/>
    </source>
</evidence>
<dbReference type="CDD" id="cd13905">
    <property type="entry name" value="CuRO_3_tcLLC2_insect_like"/>
    <property type="match status" value="1"/>
</dbReference>
<dbReference type="FunFam" id="2.60.40.420:FF:000045">
    <property type="entry name" value="Laccase 2"/>
    <property type="match status" value="1"/>
</dbReference>
<dbReference type="FunFam" id="2.60.40.420:FF:000031">
    <property type="entry name" value="Laccase-2 isoform A"/>
    <property type="match status" value="1"/>
</dbReference>
<dbReference type="PANTHER" id="PTHR11709">
    <property type="entry name" value="MULTI-COPPER OXIDASE"/>
    <property type="match status" value="1"/>
</dbReference>
<evidence type="ECO:0000259" key="7">
    <source>
        <dbReference type="Pfam" id="PF07731"/>
    </source>
</evidence>
<feature type="domain" description="Plastocyanin-like" evidence="8">
    <location>
        <begin position="87"/>
        <end position="198"/>
    </location>
</feature>
<feature type="transmembrane region" description="Helical" evidence="5">
    <location>
        <begin position="12"/>
        <end position="32"/>
    </location>
</feature>
<dbReference type="EMBL" id="JAQQBS010001423">
    <property type="protein sequence ID" value="KAK0160877.1"/>
    <property type="molecule type" value="Genomic_DNA"/>
</dbReference>
<organism evidence="9 10">
    <name type="scientific">Microctonus aethiopoides</name>
    <dbReference type="NCBI Taxonomy" id="144406"/>
    <lineage>
        <taxon>Eukaryota</taxon>
        <taxon>Metazoa</taxon>
        <taxon>Ecdysozoa</taxon>
        <taxon>Arthropoda</taxon>
        <taxon>Hexapoda</taxon>
        <taxon>Insecta</taxon>
        <taxon>Pterygota</taxon>
        <taxon>Neoptera</taxon>
        <taxon>Endopterygota</taxon>
        <taxon>Hymenoptera</taxon>
        <taxon>Apocrita</taxon>
        <taxon>Ichneumonoidea</taxon>
        <taxon>Braconidae</taxon>
        <taxon>Euphorinae</taxon>
        <taxon>Microctonus</taxon>
    </lineage>
</organism>
<accession>A0AA39EZN1</accession>
<feature type="domain" description="Plastocyanin-like" evidence="6">
    <location>
        <begin position="215"/>
        <end position="358"/>
    </location>
</feature>
<evidence type="ECO:0000256" key="1">
    <source>
        <dbReference type="ARBA" id="ARBA00010609"/>
    </source>
</evidence>
<evidence type="ECO:0000256" key="5">
    <source>
        <dbReference type="SAM" id="Phobius"/>
    </source>
</evidence>
<evidence type="ECO:0000313" key="9">
    <source>
        <dbReference type="EMBL" id="KAK0160877.1"/>
    </source>
</evidence>
<dbReference type="InterPro" id="IPR011706">
    <property type="entry name" value="Cu-oxidase_C"/>
</dbReference>
<dbReference type="GO" id="GO:0005886">
    <property type="term" value="C:plasma membrane"/>
    <property type="evidence" value="ECO:0007669"/>
    <property type="project" value="TreeGrafter"/>
</dbReference>
<dbReference type="CDD" id="cd13884">
    <property type="entry name" value="CuRO_2_tcLCC_insect_like"/>
    <property type="match status" value="1"/>
</dbReference>
<evidence type="ECO:0000256" key="3">
    <source>
        <dbReference type="ARBA" id="ARBA00023002"/>
    </source>
</evidence>
<dbReference type="Proteomes" id="UP001168990">
    <property type="component" value="Unassembled WGS sequence"/>
</dbReference>
<dbReference type="GO" id="GO:0005507">
    <property type="term" value="F:copper ion binding"/>
    <property type="evidence" value="ECO:0007669"/>
    <property type="project" value="InterPro"/>
</dbReference>
<sequence length="641" mass="71427">MKSRNKVSIKIYILRICWIIFVILSAAIFLRICNYNPQQTFLSCDRPCHHLDWPMICRVKLTLEPFHSLSKSCGNCPINKTACLADHCVPADGLRRGILTANRQLPGPSIQVCENDILVVDVVNRLPGKATAIHWRGQNQKETPCMDGVPLVTQCPIPSYTTFQYKFRASVPGTHLWHSHSGADVANGIFGSLIVRQADVREPHRKLYDVDDPDNVLLISHWHHSIVMDNIATSHGNKKPAILLINGRGRNINGPEIPLSQFNVKSNYKYRFRVGHAGGAGACPVTLSIEKHSLLLIALDGYPVKPNQVNSITLAIGERADFVLNADKSIGTYQIDVHTIKGCSAIGVVTGTAFIKYTTPNENINSLTIDNEDEIEIIKNKFNDKIQMTTNPVDKCGINGHLCITEMHSIQNLPSPLNSLQTDVTIYLSINQEMHSFDTSGSDLETKVLNVNNATFTYPSSPLLTQSSDVPDEMMCSENAPKISTNRCRRSISGVTTCECVNTKQIPLGSTVEIIFLDQVGRDDLVYHLHGYNFYIVGARKFNYGQSMDELKKLNKRGILFNRNLNSPPLKDTVVIPKFSAVAIRFKADNPGYWILRDENSIEWTRGMDIILQVGEPSDMVPPPQDFPKCGSFVGPDYFLI</sequence>
<reference evidence="9" key="1">
    <citation type="journal article" date="2023" name="bioRxiv">
        <title>Scaffold-level genome assemblies of two parasitoid biocontrol wasps reveal the parthenogenesis mechanism and an associated novel virus.</title>
        <authorList>
            <person name="Inwood S."/>
            <person name="Skelly J."/>
            <person name="Guhlin J."/>
            <person name="Harrop T."/>
            <person name="Goldson S."/>
            <person name="Dearden P."/>
        </authorList>
    </citation>
    <scope>NUCLEOTIDE SEQUENCE</scope>
    <source>
        <strain evidence="9">Irish</strain>
        <tissue evidence="9">Whole body</tissue>
    </source>
</reference>
<dbReference type="Pfam" id="PF07731">
    <property type="entry name" value="Cu-oxidase_2"/>
    <property type="match status" value="1"/>
</dbReference>
<comment type="similarity">
    <text evidence="1">Belongs to the multicopper oxidase family.</text>
</comment>
<dbReference type="Pfam" id="PF00394">
    <property type="entry name" value="Cu-oxidase"/>
    <property type="match status" value="1"/>
</dbReference>
<dbReference type="InterPro" id="IPR011707">
    <property type="entry name" value="Cu-oxidase-like_N"/>
</dbReference>
<reference evidence="9" key="2">
    <citation type="submission" date="2023-03" db="EMBL/GenBank/DDBJ databases">
        <authorList>
            <person name="Inwood S.N."/>
            <person name="Skelly J.G."/>
            <person name="Guhlin J."/>
            <person name="Harrop T.W.R."/>
            <person name="Goldson S.G."/>
            <person name="Dearden P.K."/>
        </authorList>
    </citation>
    <scope>NUCLEOTIDE SEQUENCE</scope>
    <source>
        <strain evidence="9">Irish</strain>
        <tissue evidence="9">Whole body</tissue>
    </source>
</reference>
<keyword evidence="5" id="KW-0472">Membrane</keyword>
<name>A0AA39EZN1_9HYME</name>
<keyword evidence="10" id="KW-1185">Reference proteome</keyword>
<protein>
    <recommendedName>
        <fullName evidence="11">Laccase</fullName>
    </recommendedName>
</protein>
<evidence type="ECO:0000259" key="8">
    <source>
        <dbReference type="Pfam" id="PF07732"/>
    </source>
</evidence>
<dbReference type="GO" id="GO:0006826">
    <property type="term" value="P:iron ion transport"/>
    <property type="evidence" value="ECO:0007669"/>
    <property type="project" value="TreeGrafter"/>
</dbReference>
<keyword evidence="4" id="KW-0186">Copper</keyword>
<dbReference type="Gene3D" id="2.60.40.420">
    <property type="entry name" value="Cupredoxins - blue copper proteins"/>
    <property type="match status" value="3"/>
</dbReference>
<dbReference type="AlphaFoldDB" id="A0AA39EZN1"/>
<evidence type="ECO:0000313" key="10">
    <source>
        <dbReference type="Proteomes" id="UP001168990"/>
    </source>
</evidence>
<dbReference type="InterPro" id="IPR008972">
    <property type="entry name" value="Cupredoxin"/>
</dbReference>
<proteinExistence type="inferred from homology"/>
<evidence type="ECO:0008006" key="11">
    <source>
        <dbReference type="Google" id="ProtNLM"/>
    </source>
</evidence>
<keyword evidence="5" id="KW-1133">Transmembrane helix</keyword>
<dbReference type="Pfam" id="PF07732">
    <property type="entry name" value="Cu-oxidase_3"/>
    <property type="match status" value="1"/>
</dbReference>
<keyword evidence="2" id="KW-0479">Metal-binding</keyword>
<keyword evidence="5" id="KW-0812">Transmembrane</keyword>
<evidence type="ECO:0000259" key="6">
    <source>
        <dbReference type="Pfam" id="PF00394"/>
    </source>
</evidence>
<dbReference type="InterPro" id="IPR045087">
    <property type="entry name" value="Cu-oxidase_fam"/>
</dbReference>
<evidence type="ECO:0000256" key="4">
    <source>
        <dbReference type="ARBA" id="ARBA00023008"/>
    </source>
</evidence>
<dbReference type="GO" id="GO:0016491">
    <property type="term" value="F:oxidoreductase activity"/>
    <property type="evidence" value="ECO:0007669"/>
    <property type="project" value="UniProtKB-KW"/>
</dbReference>
<comment type="caution">
    <text evidence="9">The sequence shown here is derived from an EMBL/GenBank/DDBJ whole genome shotgun (WGS) entry which is preliminary data.</text>
</comment>
<keyword evidence="3" id="KW-0560">Oxidoreductase</keyword>
<dbReference type="PANTHER" id="PTHR11709:SF394">
    <property type="entry name" value="FI03373P-RELATED"/>
    <property type="match status" value="1"/>
</dbReference>